<evidence type="ECO:0000313" key="1">
    <source>
        <dbReference type="EMBL" id="ELS34176.1"/>
    </source>
</evidence>
<protein>
    <submittedName>
        <fullName evidence="1">Uncharacterized protein</fullName>
    </submittedName>
</protein>
<accession>L8N3C2</accession>
<dbReference type="PATRIC" id="fig|927668.3.peg.779"/>
<evidence type="ECO:0000313" key="2">
    <source>
        <dbReference type="Proteomes" id="UP000011201"/>
    </source>
</evidence>
<gene>
    <name evidence="1" type="ORF">Pse7429DRAFT_0658</name>
</gene>
<comment type="caution">
    <text evidence="1">The sequence shown here is derived from an EMBL/GenBank/DDBJ whole genome shotgun (WGS) entry which is preliminary data.</text>
</comment>
<dbReference type="EMBL" id="ALWB01000016">
    <property type="protein sequence ID" value="ELS34176.1"/>
    <property type="molecule type" value="Genomic_DNA"/>
</dbReference>
<proteinExistence type="predicted"/>
<dbReference type="AlphaFoldDB" id="L8N3C2"/>
<dbReference type="Proteomes" id="UP000011201">
    <property type="component" value="Unassembled WGS sequence"/>
</dbReference>
<keyword evidence="2" id="KW-1185">Reference proteome</keyword>
<reference evidence="1 2" key="1">
    <citation type="journal article" date="2013" name="Proc. Natl. Acad. Sci. U.S.A.">
        <title>Improving the coverage of the cyanobacterial phylum using diversity-driven genome sequencing.</title>
        <authorList>
            <person name="Shih P.M."/>
            <person name="Wu D."/>
            <person name="Latifi A."/>
            <person name="Axen S.D."/>
            <person name="Fewer D.P."/>
            <person name="Talla E."/>
            <person name="Calteau A."/>
            <person name="Cai F."/>
            <person name="Tandeau de Marsac N."/>
            <person name="Rippka R."/>
            <person name="Herdman M."/>
            <person name="Sivonen K."/>
            <person name="Coursin T."/>
            <person name="Laurent T."/>
            <person name="Goodwin L."/>
            <person name="Nolan M."/>
            <person name="Davenport K.W."/>
            <person name="Han C.S."/>
            <person name="Rubin E.M."/>
            <person name="Eisen J.A."/>
            <person name="Woyke T."/>
            <person name="Gugger M."/>
            <person name="Kerfeld C.A."/>
        </authorList>
    </citation>
    <scope>NUCLEOTIDE SEQUENCE [LARGE SCALE GENOMIC DNA]</scope>
    <source>
        <strain evidence="1 2">PCC 7429</strain>
    </source>
</reference>
<sequence>MQSVTTNWFPSPCGVKKLKPLHQNRRVRLLKVSVPLRGKKIETSVQVDTTKISIVSVPLRGKKIETQEAA</sequence>
<organism evidence="1 2">
    <name type="scientific">Pseudanabaena biceps PCC 7429</name>
    <dbReference type="NCBI Taxonomy" id="927668"/>
    <lineage>
        <taxon>Bacteria</taxon>
        <taxon>Bacillati</taxon>
        <taxon>Cyanobacteriota</taxon>
        <taxon>Cyanophyceae</taxon>
        <taxon>Pseudanabaenales</taxon>
        <taxon>Pseudanabaenaceae</taxon>
        <taxon>Pseudanabaena</taxon>
    </lineage>
</organism>
<name>L8N3C2_9CYAN</name>